<comment type="caution">
    <text evidence="1">The sequence shown here is derived from an EMBL/GenBank/DDBJ whole genome shotgun (WGS) entry which is preliminary data.</text>
</comment>
<organism evidence="1 2">
    <name type="scientific">Polychaeton citri CBS 116435</name>
    <dbReference type="NCBI Taxonomy" id="1314669"/>
    <lineage>
        <taxon>Eukaryota</taxon>
        <taxon>Fungi</taxon>
        <taxon>Dikarya</taxon>
        <taxon>Ascomycota</taxon>
        <taxon>Pezizomycotina</taxon>
        <taxon>Dothideomycetes</taxon>
        <taxon>Dothideomycetidae</taxon>
        <taxon>Capnodiales</taxon>
        <taxon>Capnodiaceae</taxon>
        <taxon>Polychaeton</taxon>
    </lineage>
</organism>
<name>A0A9P4QIU7_9PEZI</name>
<dbReference type="OrthoDB" id="9986861at2759"/>
<dbReference type="Proteomes" id="UP000799441">
    <property type="component" value="Unassembled WGS sequence"/>
</dbReference>
<dbReference type="EMBL" id="MU003767">
    <property type="protein sequence ID" value="KAF2725542.1"/>
    <property type="molecule type" value="Genomic_DNA"/>
</dbReference>
<dbReference type="AlphaFoldDB" id="A0A9P4QIU7"/>
<protein>
    <submittedName>
        <fullName evidence="1">Uncharacterized protein</fullName>
    </submittedName>
</protein>
<accession>A0A9P4QIU7</accession>
<reference evidence="1" key="1">
    <citation type="journal article" date="2020" name="Stud. Mycol.">
        <title>101 Dothideomycetes genomes: a test case for predicting lifestyles and emergence of pathogens.</title>
        <authorList>
            <person name="Haridas S."/>
            <person name="Albert R."/>
            <person name="Binder M."/>
            <person name="Bloem J."/>
            <person name="Labutti K."/>
            <person name="Salamov A."/>
            <person name="Andreopoulos B."/>
            <person name="Baker S."/>
            <person name="Barry K."/>
            <person name="Bills G."/>
            <person name="Bluhm B."/>
            <person name="Cannon C."/>
            <person name="Castanera R."/>
            <person name="Culley D."/>
            <person name="Daum C."/>
            <person name="Ezra D."/>
            <person name="Gonzalez J."/>
            <person name="Henrissat B."/>
            <person name="Kuo A."/>
            <person name="Liang C."/>
            <person name="Lipzen A."/>
            <person name="Lutzoni F."/>
            <person name="Magnuson J."/>
            <person name="Mondo S."/>
            <person name="Nolan M."/>
            <person name="Ohm R."/>
            <person name="Pangilinan J."/>
            <person name="Park H.-J."/>
            <person name="Ramirez L."/>
            <person name="Alfaro M."/>
            <person name="Sun H."/>
            <person name="Tritt A."/>
            <person name="Yoshinaga Y."/>
            <person name="Zwiers L.-H."/>
            <person name="Turgeon B."/>
            <person name="Goodwin S."/>
            <person name="Spatafora J."/>
            <person name="Crous P."/>
            <person name="Grigoriev I."/>
        </authorList>
    </citation>
    <scope>NUCLEOTIDE SEQUENCE</scope>
    <source>
        <strain evidence="1">CBS 116435</strain>
    </source>
</reference>
<evidence type="ECO:0000313" key="1">
    <source>
        <dbReference type="EMBL" id="KAF2725542.1"/>
    </source>
</evidence>
<evidence type="ECO:0000313" key="2">
    <source>
        <dbReference type="Proteomes" id="UP000799441"/>
    </source>
</evidence>
<proteinExistence type="predicted"/>
<keyword evidence="2" id="KW-1185">Reference proteome</keyword>
<sequence>MVNLVLAPRVIRYGSRATAGRFVGRPFSQSFKTSMAHPYSTKSVLTVSAALHLSGRSIKDNLKRLWSDDKVPENAASRFDNVGFDVAVTDPNKAVVDLKQTLKAREWDGVILGWCVRGHPEFTELFESLVGVVSEDVVEKTQSSSKPPKIIFCTGPDDVVNATLRNFPVGP</sequence>
<gene>
    <name evidence="1" type="ORF">K431DRAFT_79896</name>
</gene>